<dbReference type="InterPro" id="IPR029044">
    <property type="entry name" value="Nucleotide-diphossugar_trans"/>
</dbReference>
<dbReference type="Proteomes" id="UP000548582">
    <property type="component" value="Unassembled WGS sequence"/>
</dbReference>
<dbReference type="SUPFAM" id="SSF53448">
    <property type="entry name" value="Nucleotide-diphospho-sugar transferases"/>
    <property type="match status" value="1"/>
</dbReference>
<dbReference type="EMBL" id="JABBKX010000007">
    <property type="protein sequence ID" value="NMJ43305.1"/>
    <property type="molecule type" value="Genomic_DNA"/>
</dbReference>
<keyword evidence="2" id="KW-1185">Reference proteome</keyword>
<reference evidence="1 2" key="1">
    <citation type="submission" date="2020-03" db="EMBL/GenBank/DDBJ databases">
        <authorList>
            <person name="Sun Q."/>
        </authorList>
    </citation>
    <scope>NUCLEOTIDE SEQUENCE [LARGE SCALE GENOMIC DNA]</scope>
    <source>
        <strain evidence="1 2">JC162</strain>
    </source>
</reference>
<dbReference type="Gene3D" id="3.40.50.150">
    <property type="entry name" value="Vaccinia Virus protein VP39"/>
    <property type="match status" value="1"/>
</dbReference>
<dbReference type="InterPro" id="IPR029063">
    <property type="entry name" value="SAM-dependent_MTases_sf"/>
</dbReference>
<evidence type="ECO:0000313" key="2">
    <source>
        <dbReference type="Proteomes" id="UP000548582"/>
    </source>
</evidence>
<protein>
    <recommendedName>
        <fullName evidence="3">Methyltransferase FkbM domain-containing protein</fullName>
    </recommendedName>
</protein>
<dbReference type="SUPFAM" id="SSF53335">
    <property type="entry name" value="S-adenosyl-L-methionine-dependent methyltransferases"/>
    <property type="match status" value="1"/>
</dbReference>
<accession>A0A848EIP3</accession>
<dbReference type="Gene3D" id="3.90.550.10">
    <property type="entry name" value="Spore Coat Polysaccharide Biosynthesis Protein SpsA, Chain A"/>
    <property type="match status" value="1"/>
</dbReference>
<name>A0A848EIP3_9PROT</name>
<gene>
    <name evidence="1" type="ORF">GWK16_18800</name>
</gene>
<dbReference type="AlphaFoldDB" id="A0A848EIP3"/>
<proteinExistence type="predicted"/>
<sequence length="525" mass="58147">MAALLLLSVKNQTRLDQLDILIYCDPRFAGFFEDLSAKSGIPITVLSSESSEADVVWACWRRYDIFEIFDISGYSSVLYLDTDILVDGDLAEILRAAETKSVTPLAAIAENPLPIGAHPNAEWWGYDLFVDAGEQARLKDRQGFSSGVLWFRPVPEIRTMFQDMFRTYEAFRDAGKIAGSFYHTDQPYTNFLAISRDLADTAALRGLAKNNPLPSASNPPLLCHFSGGMGNSNKLAKMVAFILASDSMGPEIRGYAMALDQLRKDPQDKPASRDHIFHSNIEIARRDIDKHLYGIVTQNAGFAVRYGPFGEAGVVYRTERNSWASDRVMKVLGLHESSLHPTFRSMAQRRRGTAVIDLASGDGYFAAGLGRLLAAPRIVAVERNTRLHAICAEFVAANCPAAMLTQLERIDAAGLEALLQDGPAILLLRADGQEDLPLQPDRIPHLHRAEILIECHEFVPKLRNVIPDISQRLAETHAATIIEERDIVPSDVPELRQMRGIQRGLIACSARPAPVRWLHLVPRAG</sequence>
<dbReference type="RefSeq" id="WP_170055506.1">
    <property type="nucleotide sequence ID" value="NZ_JABBKX010000007.1"/>
</dbReference>
<evidence type="ECO:0000313" key="1">
    <source>
        <dbReference type="EMBL" id="NMJ43305.1"/>
    </source>
</evidence>
<organism evidence="1 2">
    <name type="scientific">Neoroseomonas marina</name>
    <dbReference type="NCBI Taxonomy" id="1232220"/>
    <lineage>
        <taxon>Bacteria</taxon>
        <taxon>Pseudomonadati</taxon>
        <taxon>Pseudomonadota</taxon>
        <taxon>Alphaproteobacteria</taxon>
        <taxon>Acetobacterales</taxon>
        <taxon>Acetobacteraceae</taxon>
        <taxon>Neoroseomonas</taxon>
    </lineage>
</organism>
<comment type="caution">
    <text evidence="1">The sequence shown here is derived from an EMBL/GenBank/DDBJ whole genome shotgun (WGS) entry which is preliminary data.</text>
</comment>
<evidence type="ECO:0008006" key="3">
    <source>
        <dbReference type="Google" id="ProtNLM"/>
    </source>
</evidence>